<sequence length="221" mass="24180">MGRKTERLTLDHLPQLPGGCQECVFWELDPVRRARARGHEAEEKAAWVSEVLREWGSCGRVVTVDGVVVGHALWAPPAHVPGADGFATAPVSGDAVVLTELHVDEAHRGGGLGRLLVQGMAKDLVRRSASGTGVRAVEAFGRTAPWRDDDVAGRCCLVPTDFLLAVGFSTHRAHPLHPRMRMDLRTTISLRQELERGLERLLGPVKQQLPVRPVPREGDPR</sequence>
<organism evidence="2 3">
    <name type="scientific">Nocardioides scoriae</name>
    <dbReference type="NCBI Taxonomy" id="642780"/>
    <lineage>
        <taxon>Bacteria</taxon>
        <taxon>Bacillati</taxon>
        <taxon>Actinomycetota</taxon>
        <taxon>Actinomycetes</taxon>
        <taxon>Propionibacteriales</taxon>
        <taxon>Nocardioidaceae</taxon>
        <taxon>Nocardioides</taxon>
    </lineage>
</organism>
<dbReference type="InterPro" id="IPR016181">
    <property type="entry name" value="Acyl_CoA_acyltransferase"/>
</dbReference>
<dbReference type="EMBL" id="LT629757">
    <property type="protein sequence ID" value="SDS87671.1"/>
    <property type="molecule type" value="Genomic_DNA"/>
</dbReference>
<dbReference type="AlphaFoldDB" id="A0A1H1VT69"/>
<dbReference type="Proteomes" id="UP000198859">
    <property type="component" value="Chromosome I"/>
</dbReference>
<gene>
    <name evidence="2" type="ORF">SAMN04488570_2924</name>
</gene>
<dbReference type="Gene3D" id="3.40.630.30">
    <property type="match status" value="1"/>
</dbReference>
<evidence type="ECO:0000313" key="2">
    <source>
        <dbReference type="EMBL" id="SDS87671.1"/>
    </source>
</evidence>
<proteinExistence type="predicted"/>
<dbReference type="STRING" id="642780.SAMN04488570_2924"/>
<keyword evidence="2" id="KW-0808">Transferase</keyword>
<dbReference type="SUPFAM" id="SSF55729">
    <property type="entry name" value="Acyl-CoA N-acyltransferases (Nat)"/>
    <property type="match status" value="1"/>
</dbReference>
<dbReference type="GO" id="GO:0016747">
    <property type="term" value="F:acyltransferase activity, transferring groups other than amino-acyl groups"/>
    <property type="evidence" value="ECO:0007669"/>
    <property type="project" value="InterPro"/>
</dbReference>
<dbReference type="Pfam" id="PF00583">
    <property type="entry name" value="Acetyltransf_1"/>
    <property type="match status" value="1"/>
</dbReference>
<evidence type="ECO:0000313" key="3">
    <source>
        <dbReference type="Proteomes" id="UP000198859"/>
    </source>
</evidence>
<keyword evidence="3" id="KW-1185">Reference proteome</keyword>
<dbReference type="InterPro" id="IPR000182">
    <property type="entry name" value="GNAT_dom"/>
</dbReference>
<reference evidence="3" key="1">
    <citation type="submission" date="2016-10" db="EMBL/GenBank/DDBJ databases">
        <authorList>
            <person name="Varghese N."/>
            <person name="Submissions S."/>
        </authorList>
    </citation>
    <scope>NUCLEOTIDE SEQUENCE [LARGE SCALE GENOMIC DNA]</scope>
    <source>
        <strain evidence="3">DSM 22127</strain>
    </source>
</reference>
<protein>
    <submittedName>
        <fullName evidence="2">Acetyltransferase (GNAT) family protein</fullName>
    </submittedName>
</protein>
<dbReference type="RefSeq" id="WP_091731077.1">
    <property type="nucleotide sequence ID" value="NZ_LT629757.1"/>
</dbReference>
<dbReference type="OrthoDB" id="5242876at2"/>
<dbReference type="PROSITE" id="PS51186">
    <property type="entry name" value="GNAT"/>
    <property type="match status" value="1"/>
</dbReference>
<accession>A0A1H1VT69</accession>
<feature type="domain" description="N-acetyltransferase" evidence="1">
    <location>
        <begin position="23"/>
        <end position="185"/>
    </location>
</feature>
<evidence type="ECO:0000259" key="1">
    <source>
        <dbReference type="PROSITE" id="PS51186"/>
    </source>
</evidence>
<name>A0A1H1VT69_9ACTN</name>